<dbReference type="OrthoDB" id="66144at2759"/>
<reference evidence="2 3" key="1">
    <citation type="journal article" date="2018" name="New Phytol.">
        <title>Comparative genomics and transcriptomics depict ericoid mycorrhizal fungi as versatile saprotrophs and plant mutualists.</title>
        <authorList>
            <person name="Martino E."/>
            <person name="Morin E."/>
            <person name="Grelet G.A."/>
            <person name="Kuo A."/>
            <person name="Kohler A."/>
            <person name="Daghino S."/>
            <person name="Barry K.W."/>
            <person name="Cichocki N."/>
            <person name="Clum A."/>
            <person name="Dockter R.B."/>
            <person name="Hainaut M."/>
            <person name="Kuo R.C."/>
            <person name="LaButti K."/>
            <person name="Lindahl B.D."/>
            <person name="Lindquist E.A."/>
            <person name="Lipzen A."/>
            <person name="Khouja H.R."/>
            <person name="Magnuson J."/>
            <person name="Murat C."/>
            <person name="Ohm R.A."/>
            <person name="Singer S.W."/>
            <person name="Spatafora J.W."/>
            <person name="Wang M."/>
            <person name="Veneault-Fourrey C."/>
            <person name="Henrissat B."/>
            <person name="Grigoriev I.V."/>
            <person name="Martin F.M."/>
            <person name="Perotto S."/>
        </authorList>
    </citation>
    <scope>NUCLEOTIDE SEQUENCE [LARGE SCALE GENOMIC DNA]</scope>
    <source>
        <strain evidence="2 3">ATCC 22711</strain>
    </source>
</reference>
<proteinExistence type="predicted"/>
<dbReference type="AlphaFoldDB" id="A0A2T3BFF4"/>
<dbReference type="SUPFAM" id="SSF53335">
    <property type="entry name" value="S-adenosyl-L-methionine-dependent methyltransferases"/>
    <property type="match status" value="1"/>
</dbReference>
<evidence type="ECO:0000313" key="3">
    <source>
        <dbReference type="Proteomes" id="UP000241818"/>
    </source>
</evidence>
<dbReference type="GO" id="GO:0010420">
    <property type="term" value="F:polyprenyldihydroxybenzoate methyltransferase activity"/>
    <property type="evidence" value="ECO:0007669"/>
    <property type="project" value="TreeGrafter"/>
</dbReference>
<dbReference type="RefSeq" id="XP_024725629.1">
    <property type="nucleotide sequence ID" value="XM_024866200.1"/>
</dbReference>
<dbReference type="Pfam" id="PF08242">
    <property type="entry name" value="Methyltransf_12"/>
    <property type="match status" value="1"/>
</dbReference>
<sequence>MSSTPRPIRSVSNTELYDRWAKVYDTDGNILQALDDHMLPPLIDRVFKLLSSSSPLTITELGAGTGRNTVKLLSTALPISRINALDLSPGMLAVAKSRCAGALGSDGQAPQVAFYDFDALRPANYPLVASLSLTADLVVSTLVLEHLPLSDFFRTVKWLLKPEGGYLVLTNMHADMGRKSQAGFVDEETGEKVRGESFVYEVSEVLEEGKKWGFVLEGEVGERGVRKEDIGEGRLLGERGKKWIGCLCWFGCVMRLKV</sequence>
<evidence type="ECO:0000259" key="1">
    <source>
        <dbReference type="Pfam" id="PF08242"/>
    </source>
</evidence>
<evidence type="ECO:0000313" key="2">
    <source>
        <dbReference type="EMBL" id="PSS28104.1"/>
    </source>
</evidence>
<name>A0A2T3BFF4_AMORE</name>
<dbReference type="CDD" id="cd02440">
    <property type="entry name" value="AdoMet_MTases"/>
    <property type="match status" value="1"/>
</dbReference>
<keyword evidence="3" id="KW-1185">Reference proteome</keyword>
<dbReference type="InParanoid" id="A0A2T3BFF4"/>
<organism evidence="2 3">
    <name type="scientific">Amorphotheca resinae ATCC 22711</name>
    <dbReference type="NCBI Taxonomy" id="857342"/>
    <lineage>
        <taxon>Eukaryota</taxon>
        <taxon>Fungi</taxon>
        <taxon>Dikarya</taxon>
        <taxon>Ascomycota</taxon>
        <taxon>Pezizomycotina</taxon>
        <taxon>Leotiomycetes</taxon>
        <taxon>Helotiales</taxon>
        <taxon>Amorphothecaceae</taxon>
        <taxon>Amorphotheca</taxon>
    </lineage>
</organism>
<dbReference type="EMBL" id="KZ679006">
    <property type="protein sequence ID" value="PSS28104.1"/>
    <property type="molecule type" value="Genomic_DNA"/>
</dbReference>
<dbReference type="Gene3D" id="3.40.50.150">
    <property type="entry name" value="Vaccinia Virus protein VP39"/>
    <property type="match status" value="1"/>
</dbReference>
<dbReference type="InterPro" id="IPR029063">
    <property type="entry name" value="SAM-dependent_MTases_sf"/>
</dbReference>
<feature type="domain" description="Methyltransferase type 12" evidence="1">
    <location>
        <begin position="60"/>
        <end position="164"/>
    </location>
</feature>
<dbReference type="GeneID" id="36574281"/>
<dbReference type="InterPro" id="IPR013217">
    <property type="entry name" value="Methyltransf_12"/>
</dbReference>
<dbReference type="PANTHER" id="PTHR43464">
    <property type="entry name" value="METHYLTRANSFERASE"/>
    <property type="match status" value="1"/>
</dbReference>
<dbReference type="PANTHER" id="PTHR43464:SF52">
    <property type="entry name" value="PUTATIVE-RELATED"/>
    <property type="match status" value="1"/>
</dbReference>
<accession>A0A2T3BFF4</accession>
<gene>
    <name evidence="2" type="ORF">M430DRAFT_32600</name>
</gene>
<dbReference type="STRING" id="857342.A0A2T3BFF4"/>
<protein>
    <recommendedName>
        <fullName evidence="1">Methyltransferase type 12 domain-containing protein</fullName>
    </recommendedName>
</protein>
<dbReference type="Proteomes" id="UP000241818">
    <property type="component" value="Unassembled WGS sequence"/>
</dbReference>